<reference evidence="2 3" key="1">
    <citation type="submission" date="2024-01" db="EMBL/GenBank/DDBJ databases">
        <title>The complete chloroplast genome sequence of Lithospermum erythrorhizon: insights into the phylogenetic relationship among Boraginaceae species and the maternal lineages of purple gromwells.</title>
        <authorList>
            <person name="Okada T."/>
            <person name="Watanabe K."/>
        </authorList>
    </citation>
    <scope>NUCLEOTIDE SEQUENCE [LARGE SCALE GENOMIC DNA]</scope>
</reference>
<evidence type="ECO:0000256" key="1">
    <source>
        <dbReference type="SAM" id="Phobius"/>
    </source>
</evidence>
<keyword evidence="1" id="KW-0472">Membrane</keyword>
<dbReference type="SUPFAM" id="SSF56672">
    <property type="entry name" value="DNA/RNA polymerases"/>
    <property type="match status" value="1"/>
</dbReference>
<accession>A0AAV3S4D2</accession>
<gene>
    <name evidence="2" type="ORF">LIER_34664</name>
</gene>
<dbReference type="Proteomes" id="UP001454036">
    <property type="component" value="Unassembled WGS sequence"/>
</dbReference>
<dbReference type="AlphaFoldDB" id="A0AAV3S4D2"/>
<protein>
    <submittedName>
        <fullName evidence="2">Transmembrane signal receptor</fullName>
    </submittedName>
</protein>
<comment type="caution">
    <text evidence="2">The sequence shown here is derived from an EMBL/GenBank/DDBJ whole genome shotgun (WGS) entry which is preliminary data.</text>
</comment>
<keyword evidence="1" id="KW-1133">Transmembrane helix</keyword>
<dbReference type="EMBL" id="BAABME010014653">
    <property type="protein sequence ID" value="GAA0187376.1"/>
    <property type="molecule type" value="Genomic_DNA"/>
</dbReference>
<sequence>MDEEINAMIGTNTWSLVPPDPSMNVVGCRWIFRLKRDSSGRITRRRARLVAKGNHQVEGVKLVMLMYVVILLLLVTLYQLLIYSLEPSTLVLSREILANMLHCKPALGPVSSSTTDSVASDAPPDPTLYRQLVGCLQYFTLTRPDLSYVVNRVFQHMHDHTSEHFSMVKRILCYVKATIDLGLLITPSSQLTIQAFSDADWAMSSSDFRSTGGYVVYLGPNLVSWQSKKQHIVVHSSTESEYKALANCSTEISWLLSLRSELQLSPPRPHVLWCDNLGATYLVFHARTKHIEIEFHLVRGKVARKELQIQLISTKNQIADNLTKPLSGTRFSFFRDKLRLHSRPPSACAGSIR</sequence>
<dbReference type="PANTHER" id="PTHR11439:SF450">
    <property type="entry name" value="REVERSE TRANSCRIPTASE TY1_COPIA-TYPE DOMAIN-CONTAINING PROTEIN"/>
    <property type="match status" value="1"/>
</dbReference>
<keyword evidence="1 2" id="KW-0812">Transmembrane</keyword>
<dbReference type="CDD" id="cd09272">
    <property type="entry name" value="RNase_HI_RT_Ty1"/>
    <property type="match status" value="1"/>
</dbReference>
<dbReference type="PANTHER" id="PTHR11439">
    <property type="entry name" value="GAG-POL-RELATED RETROTRANSPOSON"/>
    <property type="match status" value="1"/>
</dbReference>
<organism evidence="2 3">
    <name type="scientific">Lithospermum erythrorhizon</name>
    <name type="common">Purple gromwell</name>
    <name type="synonym">Lithospermum officinale var. erythrorhizon</name>
    <dbReference type="NCBI Taxonomy" id="34254"/>
    <lineage>
        <taxon>Eukaryota</taxon>
        <taxon>Viridiplantae</taxon>
        <taxon>Streptophyta</taxon>
        <taxon>Embryophyta</taxon>
        <taxon>Tracheophyta</taxon>
        <taxon>Spermatophyta</taxon>
        <taxon>Magnoliopsida</taxon>
        <taxon>eudicotyledons</taxon>
        <taxon>Gunneridae</taxon>
        <taxon>Pentapetalae</taxon>
        <taxon>asterids</taxon>
        <taxon>lamiids</taxon>
        <taxon>Boraginales</taxon>
        <taxon>Boraginaceae</taxon>
        <taxon>Boraginoideae</taxon>
        <taxon>Lithospermeae</taxon>
        <taxon>Lithospermum</taxon>
    </lineage>
</organism>
<keyword evidence="2" id="KW-0675">Receptor</keyword>
<feature type="transmembrane region" description="Helical" evidence="1">
    <location>
        <begin position="62"/>
        <end position="85"/>
    </location>
</feature>
<evidence type="ECO:0000313" key="3">
    <source>
        <dbReference type="Proteomes" id="UP001454036"/>
    </source>
</evidence>
<keyword evidence="3" id="KW-1185">Reference proteome</keyword>
<dbReference type="InterPro" id="IPR043502">
    <property type="entry name" value="DNA/RNA_pol_sf"/>
</dbReference>
<evidence type="ECO:0000313" key="2">
    <source>
        <dbReference type="EMBL" id="GAA0187376.1"/>
    </source>
</evidence>
<proteinExistence type="predicted"/>
<name>A0AAV3S4D2_LITER</name>